<name>D7MH39_ARALL</name>
<dbReference type="HOGENOM" id="CLU_732263_0_0_1"/>
<keyword evidence="2" id="KW-0472">Membrane</keyword>
<feature type="compositionally biased region" description="Basic residues" evidence="1">
    <location>
        <begin position="1"/>
        <end position="11"/>
    </location>
</feature>
<dbReference type="AlphaFoldDB" id="D7MH39"/>
<keyword evidence="2" id="KW-0812">Transmembrane</keyword>
<sequence length="378" mass="42208">MAPKKKRRKPLRGVIPGSSKFARLTSRVASSSGKQPPSDGISDGLELPPCSSELAPDSTPPIAVAPGLVLAADLASGPPSGDTISSPLRKFSAMAHDPSCLEEIGCPTQYVSGAPLVFFPDVNIQAAKEEFKDFVFAHQSLFCRSEVILFRYGDHQIYPHRGRDITDLLQLLFSCHRDKSLRISDTLRHPIAATPTLSLFDPTWLTLITSSFKERVSSGSATKFLLTVITTIDGPFSAFMAEDWCLWKLSLSPPFHRLTRILVRIVLASCLLHLGETLSTVQPPSLTSEFCRRSVSAMTKLGQQSIELGNLRANRVWAWPIYVFIRVCLGLENCMGFKPVWSAKIKMIFVWFIIFWTWIFFFLKSKCIIRKITFSSFF</sequence>
<reference evidence="4" key="1">
    <citation type="journal article" date="2011" name="Nat. Genet.">
        <title>The Arabidopsis lyrata genome sequence and the basis of rapid genome size change.</title>
        <authorList>
            <person name="Hu T.T."/>
            <person name="Pattyn P."/>
            <person name="Bakker E.G."/>
            <person name="Cao J."/>
            <person name="Cheng J.-F."/>
            <person name="Clark R.M."/>
            <person name="Fahlgren N."/>
            <person name="Fawcett J.A."/>
            <person name="Grimwood J."/>
            <person name="Gundlach H."/>
            <person name="Haberer G."/>
            <person name="Hollister J.D."/>
            <person name="Ossowski S."/>
            <person name="Ottilar R.P."/>
            <person name="Salamov A.A."/>
            <person name="Schneeberger K."/>
            <person name="Spannagl M."/>
            <person name="Wang X."/>
            <person name="Yang L."/>
            <person name="Nasrallah M.E."/>
            <person name="Bergelson J."/>
            <person name="Carrington J.C."/>
            <person name="Gaut B.S."/>
            <person name="Schmutz J."/>
            <person name="Mayer K.F.X."/>
            <person name="Van de Peer Y."/>
            <person name="Grigoriev I.V."/>
            <person name="Nordborg M."/>
            <person name="Weigel D."/>
            <person name="Guo Y.-L."/>
        </authorList>
    </citation>
    <scope>NUCLEOTIDE SEQUENCE [LARGE SCALE GENOMIC DNA]</scope>
    <source>
        <strain evidence="4">cv. MN47</strain>
    </source>
</reference>
<evidence type="ECO:0000313" key="4">
    <source>
        <dbReference type="Proteomes" id="UP000008694"/>
    </source>
</evidence>
<dbReference type="Gramene" id="scaffold_703192.1">
    <property type="protein sequence ID" value="scaffold_703192.1"/>
    <property type="gene ID" value="scaffold_703192.1"/>
</dbReference>
<dbReference type="Proteomes" id="UP000008694">
    <property type="component" value="Unassembled WGS sequence"/>
</dbReference>
<feature type="transmembrane region" description="Helical" evidence="2">
    <location>
        <begin position="345"/>
        <end position="363"/>
    </location>
</feature>
<gene>
    <name evidence="3" type="ORF">ARALYDRAFT_915450</name>
</gene>
<evidence type="ECO:0000256" key="1">
    <source>
        <dbReference type="SAM" id="MobiDB-lite"/>
    </source>
</evidence>
<proteinExistence type="predicted"/>
<keyword evidence="4" id="KW-1185">Reference proteome</keyword>
<organism evidence="4">
    <name type="scientific">Arabidopsis lyrata subsp. lyrata</name>
    <name type="common">Lyre-leaved rock-cress</name>
    <dbReference type="NCBI Taxonomy" id="81972"/>
    <lineage>
        <taxon>Eukaryota</taxon>
        <taxon>Viridiplantae</taxon>
        <taxon>Streptophyta</taxon>
        <taxon>Embryophyta</taxon>
        <taxon>Tracheophyta</taxon>
        <taxon>Spermatophyta</taxon>
        <taxon>Magnoliopsida</taxon>
        <taxon>eudicotyledons</taxon>
        <taxon>Gunneridae</taxon>
        <taxon>Pentapetalae</taxon>
        <taxon>rosids</taxon>
        <taxon>malvids</taxon>
        <taxon>Brassicales</taxon>
        <taxon>Brassicaceae</taxon>
        <taxon>Camelineae</taxon>
        <taxon>Arabidopsis</taxon>
    </lineage>
</organism>
<protein>
    <submittedName>
        <fullName evidence="3">Predicted protein</fullName>
    </submittedName>
</protein>
<keyword evidence="2" id="KW-1133">Transmembrane helix</keyword>
<evidence type="ECO:0000313" key="3">
    <source>
        <dbReference type="EMBL" id="EFH46581.1"/>
    </source>
</evidence>
<dbReference type="EMBL" id="GL348719">
    <property type="protein sequence ID" value="EFH46581.1"/>
    <property type="molecule type" value="Genomic_DNA"/>
</dbReference>
<evidence type="ECO:0000256" key="2">
    <source>
        <dbReference type="SAM" id="Phobius"/>
    </source>
</evidence>
<accession>D7MH39</accession>
<dbReference type="STRING" id="81972.D7MH39"/>
<feature type="region of interest" description="Disordered" evidence="1">
    <location>
        <begin position="1"/>
        <end position="53"/>
    </location>
</feature>